<keyword evidence="2" id="KW-0812">Transmembrane</keyword>
<feature type="compositionally biased region" description="Basic and acidic residues" evidence="1">
    <location>
        <begin position="39"/>
        <end position="62"/>
    </location>
</feature>
<dbReference type="RefSeq" id="WP_007473507.1">
    <property type="nucleotide sequence ID" value="NZ_KQ130615.1"/>
</dbReference>
<sequence length="62" mass="7628">MDRYVSFARVIVFICIVLPACIPLFWRRHKMEEVEQEEDLKNFERDENGEYPWEKDHNNKNV</sequence>
<evidence type="ECO:0000313" key="4">
    <source>
        <dbReference type="Proteomes" id="UP000052258"/>
    </source>
</evidence>
<feature type="region of interest" description="Disordered" evidence="1">
    <location>
        <begin position="35"/>
        <end position="62"/>
    </location>
</feature>
<reference evidence="3 4" key="1">
    <citation type="journal article" date="2015" name="Genome Biol. Evol.">
        <title>Comparative Genomics of Listeria Sensu Lato: Genus-Wide Differences in Evolutionary Dynamics and the Progressive Gain of Complex, Potentially Pathogenicity-Related Traits through Lateral Gene Transfer.</title>
        <authorList>
            <person name="Chiara M."/>
            <person name="Caruso M."/>
            <person name="D'Erchia A.M."/>
            <person name="Manzari C."/>
            <person name="Fraccalvieri R."/>
            <person name="Goffredo E."/>
            <person name="Latorre L."/>
            <person name="Miccolupo A."/>
            <person name="Padalino I."/>
            <person name="Santagada G."/>
            <person name="Chiocco D."/>
            <person name="Pesole G."/>
            <person name="Horner D.S."/>
            <person name="Parisi A."/>
        </authorList>
    </citation>
    <scope>NUCLEOTIDE SEQUENCE [LARGE SCALE GENOMIC DNA]</scope>
    <source>
        <strain evidence="3 4">1991</strain>
    </source>
</reference>
<gene>
    <name evidence="3" type="ORF">X560_1280</name>
</gene>
<keyword evidence="2" id="KW-1133">Transmembrane helix</keyword>
<dbReference type="EMBL" id="AZHO01000014">
    <property type="protein sequence ID" value="KMT59751.1"/>
    <property type="molecule type" value="Genomic_DNA"/>
</dbReference>
<keyword evidence="4" id="KW-1185">Reference proteome</keyword>
<dbReference type="AlphaFoldDB" id="A0A0J8J601"/>
<protein>
    <submittedName>
        <fullName evidence="3">Uncharacterized protein</fullName>
    </submittedName>
</protein>
<evidence type="ECO:0000256" key="2">
    <source>
        <dbReference type="SAM" id="Phobius"/>
    </source>
</evidence>
<comment type="caution">
    <text evidence="3">The sequence shown here is derived from an EMBL/GenBank/DDBJ whole genome shotgun (WGS) entry which is preliminary data.</text>
</comment>
<feature type="transmembrane region" description="Helical" evidence="2">
    <location>
        <begin position="6"/>
        <end position="26"/>
    </location>
</feature>
<evidence type="ECO:0000313" key="3">
    <source>
        <dbReference type="EMBL" id="KMT59751.1"/>
    </source>
</evidence>
<proteinExistence type="predicted"/>
<organism evidence="3 4">
    <name type="scientific">Listeria fleischmannii 1991</name>
    <dbReference type="NCBI Taxonomy" id="1430899"/>
    <lineage>
        <taxon>Bacteria</taxon>
        <taxon>Bacillati</taxon>
        <taxon>Bacillota</taxon>
        <taxon>Bacilli</taxon>
        <taxon>Bacillales</taxon>
        <taxon>Listeriaceae</taxon>
        <taxon>Listeria</taxon>
    </lineage>
</organism>
<keyword evidence="2" id="KW-0472">Membrane</keyword>
<accession>A0A0J8J601</accession>
<name>A0A0J8J601_9LIST</name>
<evidence type="ECO:0000256" key="1">
    <source>
        <dbReference type="SAM" id="MobiDB-lite"/>
    </source>
</evidence>
<dbReference type="PATRIC" id="fig|1430899.3.peg.1477"/>
<dbReference type="Proteomes" id="UP000052258">
    <property type="component" value="Unassembled WGS sequence"/>
</dbReference>